<reference evidence="1 2" key="1">
    <citation type="submission" date="2020-08" db="EMBL/GenBank/DDBJ databases">
        <title>Sequencing the genomes of 1000 actinobacteria strains.</title>
        <authorList>
            <person name="Klenk H.-P."/>
        </authorList>
    </citation>
    <scope>NUCLEOTIDE SEQUENCE [LARGE SCALE GENOMIC DNA]</scope>
    <source>
        <strain evidence="1 2">DSM 21065</strain>
    </source>
</reference>
<dbReference type="AlphaFoldDB" id="A0A7W8ZYA2"/>
<evidence type="ECO:0000313" key="2">
    <source>
        <dbReference type="Proteomes" id="UP000561726"/>
    </source>
</evidence>
<protein>
    <submittedName>
        <fullName evidence="1">Uncharacterized protein</fullName>
    </submittedName>
</protein>
<name>A0A7W8ZYA2_9MICO</name>
<organism evidence="1 2">
    <name type="scientific">Cryobacterium roopkundense</name>
    <dbReference type="NCBI Taxonomy" id="1001240"/>
    <lineage>
        <taxon>Bacteria</taxon>
        <taxon>Bacillati</taxon>
        <taxon>Actinomycetota</taxon>
        <taxon>Actinomycetes</taxon>
        <taxon>Micrococcales</taxon>
        <taxon>Microbacteriaceae</taxon>
        <taxon>Cryobacterium</taxon>
    </lineage>
</organism>
<evidence type="ECO:0000313" key="1">
    <source>
        <dbReference type="EMBL" id="MBB5642268.1"/>
    </source>
</evidence>
<dbReference type="EMBL" id="JACHBQ010000001">
    <property type="protein sequence ID" value="MBB5642268.1"/>
    <property type="molecule type" value="Genomic_DNA"/>
</dbReference>
<dbReference type="Proteomes" id="UP000561726">
    <property type="component" value="Unassembled WGS sequence"/>
</dbReference>
<sequence length="35" mass="3664">MTDIHLEAAQAVVDEIEAVGQIAVAVQQDTSDPAQ</sequence>
<gene>
    <name evidence="1" type="ORF">BJ997_002816</name>
</gene>
<proteinExistence type="predicted"/>
<accession>A0A7W8ZYA2</accession>
<comment type="caution">
    <text evidence="1">The sequence shown here is derived from an EMBL/GenBank/DDBJ whole genome shotgun (WGS) entry which is preliminary data.</text>
</comment>